<keyword evidence="6" id="KW-0328">Glycosyltransferase</keyword>
<organism evidence="11 12">
    <name type="scientific">Amanita thiersii Skay4041</name>
    <dbReference type="NCBI Taxonomy" id="703135"/>
    <lineage>
        <taxon>Eukaryota</taxon>
        <taxon>Fungi</taxon>
        <taxon>Dikarya</taxon>
        <taxon>Basidiomycota</taxon>
        <taxon>Agaricomycotina</taxon>
        <taxon>Agaricomycetes</taxon>
        <taxon>Agaricomycetidae</taxon>
        <taxon>Agaricales</taxon>
        <taxon>Pluteineae</taxon>
        <taxon>Amanitaceae</taxon>
        <taxon>Amanita</taxon>
    </lineage>
</organism>
<dbReference type="InterPro" id="IPR050054">
    <property type="entry name" value="UPRTase/APRTase"/>
</dbReference>
<dbReference type="PANTHER" id="PTHR32315">
    <property type="entry name" value="ADENINE PHOSPHORIBOSYLTRANSFERASE"/>
    <property type="match status" value="1"/>
</dbReference>
<keyword evidence="7" id="KW-0808">Transferase</keyword>
<dbReference type="CDD" id="cd06223">
    <property type="entry name" value="PRTases_typeI"/>
    <property type="match status" value="1"/>
</dbReference>
<keyword evidence="9" id="KW-0342">GTP-binding</keyword>
<dbReference type="EMBL" id="KZ301977">
    <property type="protein sequence ID" value="PFH52858.1"/>
    <property type="molecule type" value="Genomic_DNA"/>
</dbReference>
<evidence type="ECO:0000256" key="3">
    <source>
        <dbReference type="ARBA" id="ARBA00009516"/>
    </source>
</evidence>
<evidence type="ECO:0000256" key="6">
    <source>
        <dbReference type="ARBA" id="ARBA00022676"/>
    </source>
</evidence>
<comment type="pathway">
    <text evidence="2">Pyrimidine metabolism; UMP biosynthesis via salvage pathway; UMP from uracil: step 1/1.</text>
</comment>
<evidence type="ECO:0000256" key="2">
    <source>
        <dbReference type="ARBA" id="ARBA00005180"/>
    </source>
</evidence>
<keyword evidence="5" id="KW-0021">Allosteric enzyme</keyword>
<dbReference type="STRING" id="703135.A0A2A9NRX3"/>
<feature type="domain" description="Phosphoribosyltransferase" evidence="10">
    <location>
        <begin position="8"/>
        <end position="215"/>
    </location>
</feature>
<evidence type="ECO:0000313" key="11">
    <source>
        <dbReference type="EMBL" id="PFH52858.1"/>
    </source>
</evidence>
<gene>
    <name evidence="11" type="ORF">AMATHDRAFT_73981</name>
</gene>
<evidence type="ECO:0000256" key="5">
    <source>
        <dbReference type="ARBA" id="ARBA00022533"/>
    </source>
</evidence>
<evidence type="ECO:0000256" key="8">
    <source>
        <dbReference type="ARBA" id="ARBA00022741"/>
    </source>
</evidence>
<keyword evidence="8" id="KW-0547">Nucleotide-binding</keyword>
<dbReference type="PANTHER" id="PTHR32315:SF4">
    <property type="entry name" value="URACIL PHOSPHORIBOSYLTRANSFERASE, CHLOROPLASTIC"/>
    <property type="match status" value="1"/>
</dbReference>
<dbReference type="SUPFAM" id="SSF53271">
    <property type="entry name" value="PRTase-like"/>
    <property type="match status" value="1"/>
</dbReference>
<evidence type="ECO:0000256" key="9">
    <source>
        <dbReference type="ARBA" id="ARBA00023134"/>
    </source>
</evidence>
<dbReference type="AlphaFoldDB" id="A0A2A9NRX3"/>
<evidence type="ECO:0000259" key="10">
    <source>
        <dbReference type="Pfam" id="PF14681"/>
    </source>
</evidence>
<dbReference type="GO" id="GO:0005525">
    <property type="term" value="F:GTP binding"/>
    <property type="evidence" value="ECO:0007669"/>
    <property type="project" value="UniProtKB-KW"/>
</dbReference>
<dbReference type="InterPro" id="IPR029057">
    <property type="entry name" value="PRTase-like"/>
</dbReference>
<keyword evidence="12" id="KW-1185">Reference proteome</keyword>
<evidence type="ECO:0000313" key="12">
    <source>
        <dbReference type="Proteomes" id="UP000242287"/>
    </source>
</evidence>
<evidence type="ECO:0000256" key="7">
    <source>
        <dbReference type="ARBA" id="ARBA00022679"/>
    </source>
</evidence>
<reference evidence="11 12" key="1">
    <citation type="submission" date="2014-02" db="EMBL/GenBank/DDBJ databases">
        <title>Transposable element dynamics among asymbiotic and ectomycorrhizal Amanita fungi.</title>
        <authorList>
            <consortium name="DOE Joint Genome Institute"/>
            <person name="Hess J."/>
            <person name="Skrede I."/>
            <person name="Wolfe B."/>
            <person name="LaButti K."/>
            <person name="Ohm R.A."/>
            <person name="Grigoriev I.V."/>
            <person name="Pringle A."/>
        </authorList>
    </citation>
    <scope>NUCLEOTIDE SEQUENCE [LARGE SCALE GENOMIC DNA]</scope>
    <source>
        <strain evidence="11 12">SKay4041</strain>
    </source>
</reference>
<sequence>MPSNLNILSHPIVNAQLSNLRLSSTSSKEFREGIHHISFILGVEATRTLEEETFQGQTPIGPFTGTVIKPRIGLTPILRAGIGMTDALLVVLVLSSHRSAPVYHLGLYREKVTLQPVEYYSKLPPFPPVDRVFVLDPLIATGGTACAALGMIMDWGIPVKNIKLLCVLASQQGLQHVQKEYPDLEIWVAGVDEELTMQGIISPGLGDTGDRLFNTIRT</sequence>
<evidence type="ECO:0000256" key="1">
    <source>
        <dbReference type="ARBA" id="ARBA00001946"/>
    </source>
</evidence>
<dbReference type="InterPro" id="IPR000836">
    <property type="entry name" value="PRTase_dom"/>
</dbReference>
<dbReference type="NCBIfam" id="NF001097">
    <property type="entry name" value="PRK00129.1"/>
    <property type="match status" value="1"/>
</dbReference>
<comment type="similarity">
    <text evidence="3">Belongs to the UPRTase family.</text>
</comment>
<accession>A0A2A9NRX3</accession>
<dbReference type="EC" id="2.4.2.9" evidence="4"/>
<protein>
    <recommendedName>
        <fullName evidence="4">uracil phosphoribosyltransferase</fullName>
        <ecNumber evidence="4">2.4.2.9</ecNumber>
    </recommendedName>
</protein>
<dbReference type="OrthoDB" id="10257085at2759"/>
<dbReference type="Pfam" id="PF14681">
    <property type="entry name" value="UPRTase"/>
    <property type="match status" value="1"/>
</dbReference>
<evidence type="ECO:0000256" key="4">
    <source>
        <dbReference type="ARBA" id="ARBA00011894"/>
    </source>
</evidence>
<name>A0A2A9NRX3_9AGAR</name>
<dbReference type="Gene3D" id="3.40.50.2020">
    <property type="match status" value="1"/>
</dbReference>
<comment type="cofactor">
    <cofactor evidence="1">
        <name>Mg(2+)</name>
        <dbReference type="ChEBI" id="CHEBI:18420"/>
    </cofactor>
</comment>
<dbReference type="Proteomes" id="UP000242287">
    <property type="component" value="Unassembled WGS sequence"/>
</dbReference>
<dbReference type="GO" id="GO:0004845">
    <property type="term" value="F:uracil phosphoribosyltransferase activity"/>
    <property type="evidence" value="ECO:0007669"/>
    <property type="project" value="UniProtKB-EC"/>
</dbReference>
<proteinExistence type="inferred from homology"/>